<dbReference type="AlphaFoldDB" id="A0AAF0VBV8"/>
<name>A0AAF0VBV8_BIFAD</name>
<organism evidence="2 3">
    <name type="scientific">Bifidobacterium adolescentis</name>
    <dbReference type="NCBI Taxonomy" id="1680"/>
    <lineage>
        <taxon>Bacteria</taxon>
        <taxon>Bacillati</taxon>
        <taxon>Actinomycetota</taxon>
        <taxon>Actinomycetes</taxon>
        <taxon>Bifidobacteriales</taxon>
        <taxon>Bifidobacteriaceae</taxon>
        <taxon>Bifidobacterium</taxon>
    </lineage>
</organism>
<feature type="region of interest" description="Disordered" evidence="1">
    <location>
        <begin position="86"/>
        <end position="121"/>
    </location>
</feature>
<sequence length="288" mass="32557">MWFKVDDGFCMNPKTAMLSNDATALWLRSGTWAAQQLTKGRVPANMIPMFRCSDDSVQELCDAGLWEYDADKDEYVFHDWADYQPDGDEVDAKRRKRSEAGKKGASRRWKKPENGKNGKPMANAMANAWQTDGKCHGKPMANAWQDDGKPMANACPVPVPVPDKKEEEYYSSSKEMTLAMFQDSTELTAADSMMRTAYPNLDLQDAWNAFSVSHYARISTVGDWIRLWRGWCENRAQMGGIPPSKPHVHTWACEHTLKALHLQSQDDVTDMASAVKKANELNQKEEPQ</sequence>
<accession>A0AAF0VBV8</accession>
<proteinExistence type="predicted"/>
<evidence type="ECO:0000256" key="1">
    <source>
        <dbReference type="SAM" id="MobiDB-lite"/>
    </source>
</evidence>
<evidence type="ECO:0000313" key="3">
    <source>
        <dbReference type="Proteomes" id="UP000193179"/>
    </source>
</evidence>
<protein>
    <submittedName>
        <fullName evidence="2">Uncharacterized protein</fullName>
    </submittedName>
</protein>
<evidence type="ECO:0000313" key="2">
    <source>
        <dbReference type="EMBL" id="WNE84572.1"/>
    </source>
</evidence>
<reference evidence="2" key="1">
    <citation type="journal article" date="2016" name="Sci. Rep.">
        <title>Evaluation of genetic diversity among strains of the human gut commensal Bifidobacterium adolescentis.</title>
        <authorList>
            <person name="Duranti S."/>
            <person name="Milani C."/>
            <person name="Lugli G.A."/>
            <person name="Mancabelli L."/>
            <person name="Turroni F."/>
            <person name="Ferrario C."/>
            <person name="Mangifesta M."/>
            <person name="Viappiani A."/>
            <person name="Sanchez B."/>
            <person name="Margolles A."/>
            <person name="van Sinderen D."/>
            <person name="Ventura M."/>
        </authorList>
    </citation>
    <scope>NUCLEOTIDE SEQUENCE</scope>
    <source>
        <strain evidence="2">703B</strain>
    </source>
</reference>
<dbReference type="Proteomes" id="UP000193179">
    <property type="component" value="Chromosome"/>
</dbReference>
<dbReference type="EMBL" id="CP133648">
    <property type="protein sequence ID" value="WNE84572.1"/>
    <property type="molecule type" value="Genomic_DNA"/>
</dbReference>
<gene>
    <name evidence="2" type="ORF">B0703_06045</name>
</gene>
<reference evidence="2" key="2">
    <citation type="submission" date="2023-09" db="EMBL/GenBank/DDBJ databases">
        <title>Ecological and genomic based identification of the Bifidobacterium adolescentis prototype of the healthy human gut microbiota.</title>
        <authorList>
            <person name="Lugli G.A."/>
            <person name="Argentini C."/>
            <person name="Tarracchini C."/>
            <person name="Fontana F."/>
            <person name="Alessandri G."/>
            <person name="Mancabelli L."/>
            <person name="Milani C."/>
            <person name="Turroni F."/>
            <person name="Ventura M."/>
        </authorList>
    </citation>
    <scope>NUCLEOTIDE SEQUENCE</scope>
    <source>
        <strain evidence="2">703B</strain>
    </source>
</reference>
<dbReference type="RefSeq" id="WP_085347172.1">
    <property type="nucleotide sequence ID" value="NZ_CP133648.1"/>
</dbReference>